<evidence type="ECO:0000256" key="1">
    <source>
        <dbReference type="ARBA" id="ARBA00022801"/>
    </source>
</evidence>
<dbReference type="OrthoDB" id="9807387at2"/>
<dbReference type="SUPFAM" id="SSF52499">
    <property type="entry name" value="Isochorismatase-like hydrolases"/>
    <property type="match status" value="1"/>
</dbReference>
<accession>A0A420ER25</accession>
<dbReference type="InterPro" id="IPR016291">
    <property type="entry name" value="Isochorismatase"/>
</dbReference>
<dbReference type="PRINTS" id="PR01398">
    <property type="entry name" value="ISCHRISMTASE"/>
</dbReference>
<dbReference type="Gene3D" id="3.40.50.850">
    <property type="entry name" value="Isochorismatase-like"/>
    <property type="match status" value="1"/>
</dbReference>
<dbReference type="InterPro" id="IPR050272">
    <property type="entry name" value="Isochorismatase-like_hydrls"/>
</dbReference>
<dbReference type="EMBL" id="RAPF01000001">
    <property type="protein sequence ID" value="RKF23135.1"/>
    <property type="molecule type" value="Genomic_DNA"/>
</dbReference>
<gene>
    <name evidence="3" type="ORF">D6851_01165</name>
</gene>
<feature type="domain" description="Isochorismatase-like" evidence="2">
    <location>
        <begin position="25"/>
        <end position="210"/>
    </location>
</feature>
<organism evidence="3 4">
    <name type="scientific">Altericroceibacterium spongiae</name>
    <dbReference type="NCBI Taxonomy" id="2320269"/>
    <lineage>
        <taxon>Bacteria</taxon>
        <taxon>Pseudomonadati</taxon>
        <taxon>Pseudomonadota</taxon>
        <taxon>Alphaproteobacteria</taxon>
        <taxon>Sphingomonadales</taxon>
        <taxon>Erythrobacteraceae</taxon>
        <taxon>Altericroceibacterium</taxon>
    </lineage>
</organism>
<protein>
    <submittedName>
        <fullName evidence="3">Cysteine hydrolase</fullName>
    </submittedName>
</protein>
<dbReference type="InterPro" id="IPR036380">
    <property type="entry name" value="Isochorismatase-like_sf"/>
</dbReference>
<proteinExistence type="predicted"/>
<evidence type="ECO:0000313" key="3">
    <source>
        <dbReference type="EMBL" id="RKF23135.1"/>
    </source>
</evidence>
<name>A0A420ER25_9SPHN</name>
<dbReference type="AlphaFoldDB" id="A0A420ER25"/>
<dbReference type="RefSeq" id="WP_120323039.1">
    <property type="nucleotide sequence ID" value="NZ_RAPF01000001.1"/>
</dbReference>
<dbReference type="Pfam" id="PF00857">
    <property type="entry name" value="Isochorismatase"/>
    <property type="match status" value="1"/>
</dbReference>
<dbReference type="Proteomes" id="UP000284395">
    <property type="component" value="Unassembled WGS sequence"/>
</dbReference>
<sequence length="218" mass="23377">MPETVCDLPHVDTAVLPEMLDPARTALLVIDIQTDFAAPEGLIGEAGVDLTSAHHAIDKIEELIPIARGVGATVGFARVVTSAETDSVALKTLMQRRGRSGEEAICRAENGGADYYRVAPEPGDIEVSKLLYSSFSGTDLDEQLKARGVDTLVITGLTTDCCVDSTARDAFHLGYHVFIVSDACDAYDPDLHHHSLNVLEKNCALLTTTDAVKAAWQK</sequence>
<reference evidence="3 4" key="1">
    <citation type="submission" date="2018-09" db="EMBL/GenBank/DDBJ databases">
        <title>Altererythrobacter spongiae sp. nov., isolated from a marine sponge.</title>
        <authorList>
            <person name="Zhuang L."/>
            <person name="Luo L."/>
        </authorList>
    </citation>
    <scope>NUCLEOTIDE SEQUENCE [LARGE SCALE GENOMIC DNA]</scope>
    <source>
        <strain evidence="3 4">HN-Y73</strain>
    </source>
</reference>
<dbReference type="GO" id="GO:0008908">
    <property type="term" value="F:isochorismatase activity"/>
    <property type="evidence" value="ECO:0007669"/>
    <property type="project" value="InterPro"/>
</dbReference>
<comment type="caution">
    <text evidence="3">The sequence shown here is derived from an EMBL/GenBank/DDBJ whole genome shotgun (WGS) entry which is preliminary data.</text>
</comment>
<keyword evidence="1 3" id="KW-0378">Hydrolase</keyword>
<evidence type="ECO:0000259" key="2">
    <source>
        <dbReference type="Pfam" id="PF00857"/>
    </source>
</evidence>
<dbReference type="PANTHER" id="PTHR43540">
    <property type="entry name" value="PEROXYUREIDOACRYLATE/UREIDOACRYLATE AMIDOHYDROLASE-RELATED"/>
    <property type="match status" value="1"/>
</dbReference>
<dbReference type="PANTHER" id="PTHR43540:SF6">
    <property type="entry name" value="ISOCHORISMATASE-LIKE DOMAIN-CONTAINING PROTEIN"/>
    <property type="match status" value="1"/>
</dbReference>
<dbReference type="InterPro" id="IPR000868">
    <property type="entry name" value="Isochorismatase-like_dom"/>
</dbReference>
<dbReference type="CDD" id="cd00431">
    <property type="entry name" value="cysteine_hydrolases"/>
    <property type="match status" value="1"/>
</dbReference>
<keyword evidence="4" id="KW-1185">Reference proteome</keyword>
<evidence type="ECO:0000313" key="4">
    <source>
        <dbReference type="Proteomes" id="UP000284395"/>
    </source>
</evidence>